<dbReference type="InterPro" id="IPR002471">
    <property type="entry name" value="Pept_S9_AS"/>
</dbReference>
<dbReference type="PANTHER" id="PTHR42776">
    <property type="entry name" value="SERINE PEPTIDASE S9 FAMILY MEMBER"/>
    <property type="match status" value="1"/>
</dbReference>
<dbReference type="PROSITE" id="PS00708">
    <property type="entry name" value="PRO_ENDOPEP_SER"/>
    <property type="match status" value="1"/>
</dbReference>
<reference evidence="8 9" key="1">
    <citation type="submission" date="2019-07" db="EMBL/GenBank/DDBJ databases">
        <title>Quadrisphaera sp. strain DD2A genome sequencing and assembly.</title>
        <authorList>
            <person name="Kim I."/>
        </authorList>
    </citation>
    <scope>NUCLEOTIDE SEQUENCE [LARGE SCALE GENOMIC DNA]</scope>
    <source>
        <strain evidence="8 9">DD2A</strain>
    </source>
</reference>
<evidence type="ECO:0000256" key="5">
    <source>
        <dbReference type="ARBA" id="ARBA00045885"/>
    </source>
</evidence>
<dbReference type="GO" id="GO:0004252">
    <property type="term" value="F:serine-type endopeptidase activity"/>
    <property type="evidence" value="ECO:0007669"/>
    <property type="project" value="InterPro"/>
</dbReference>
<dbReference type="SUPFAM" id="SSF69304">
    <property type="entry name" value="Tricorn protease N-terminal domain"/>
    <property type="match status" value="1"/>
</dbReference>
<evidence type="ECO:0000256" key="4">
    <source>
        <dbReference type="ARBA" id="ARBA00032596"/>
    </source>
</evidence>
<keyword evidence="9" id="KW-1185">Reference proteome</keyword>
<dbReference type="Gene3D" id="2.120.10.30">
    <property type="entry name" value="TolB, C-terminal domain"/>
    <property type="match status" value="2"/>
</dbReference>
<name>A0A5C8ZN62_9ACTN</name>
<proteinExistence type="predicted"/>
<comment type="function">
    <text evidence="5">This enzyme catalyzes the hydrolysis of the N-terminal peptide bond of an N-acetylated peptide to generate an N-acetylated amino acid and a peptide with a free N-terminus. It preferentially cleaves off Ac-Ala, Ac-Met and Ac-Ser. Also, involved in the degradation of oxidized and glycated proteins.</text>
</comment>
<comment type="caution">
    <text evidence="8">The sequence shown here is derived from an EMBL/GenBank/DDBJ whole genome shotgun (WGS) entry which is preliminary data.</text>
</comment>
<evidence type="ECO:0000256" key="3">
    <source>
        <dbReference type="ARBA" id="ARBA00032284"/>
    </source>
</evidence>
<evidence type="ECO:0000259" key="7">
    <source>
        <dbReference type="Pfam" id="PF00326"/>
    </source>
</evidence>
<sequence>MTPDARRVAFVSDRSGTPQVWVQEVVTGLPESAALPRAHHLPLGTPDPVVGLNWAADGRWLGVEVATGGGVRTEVWVVRPDGSDARRIAGGAEAEHAALGPWTRSGHRLVVTLPSAGAGRPTRSFLADPATGRLDPLAEGANTTVLDVSLEERFLVLKDGERGHQFCVAVDRLEDSHFPLLQPGATGSTDRAVLRPAPEGDSGPLWVYLASDVGLARRQLIGLALGPHGFKGEPRALAVRDDAELEGLDADDAGRLLLLVWNCAGRSELELFDTSTHERTPITGMPGQVAADPVLSRDGSSVVLGVEGPRRPRELWHVDVATGAWSRITHAPELPESALVEPELVRFPGRDGLALTGWLYRPHPSSSSSAGSGGPGPAALWLHGGPEAQERPTFNPQHQALAAAGIAVLAPNVRGSSGFGREFVHADDVEKRWDAFADVLAAADHLVETGVADPARIAVTGRSYGGYLVLASLAFTPGVFAAGVDVCGMSDLTTFYRDTEPWIGAVAVTKYGHPERDRALLEALSPLRAVDDVDAPLLVVHGEHDTNVPIGEAHQVVAALRERAEVDESAPPVEYLELAGEGHDYRRADSRRALHAAVVRFLAEHLGPL</sequence>
<dbReference type="InterPro" id="IPR001375">
    <property type="entry name" value="Peptidase_S9_cat"/>
</dbReference>
<organism evidence="8 9">
    <name type="scientific">Quadrisphaera setariae</name>
    <dbReference type="NCBI Taxonomy" id="2593304"/>
    <lineage>
        <taxon>Bacteria</taxon>
        <taxon>Bacillati</taxon>
        <taxon>Actinomycetota</taxon>
        <taxon>Actinomycetes</taxon>
        <taxon>Kineosporiales</taxon>
        <taxon>Kineosporiaceae</taxon>
        <taxon>Quadrisphaera</taxon>
    </lineage>
</organism>
<evidence type="ECO:0000313" key="9">
    <source>
        <dbReference type="Proteomes" id="UP000321234"/>
    </source>
</evidence>
<evidence type="ECO:0000256" key="6">
    <source>
        <dbReference type="SAM" id="MobiDB-lite"/>
    </source>
</evidence>
<dbReference type="AlphaFoldDB" id="A0A5C8ZN62"/>
<protein>
    <recommendedName>
        <fullName evidence="4">Acyl-peptide hydrolase</fullName>
    </recommendedName>
    <alternativeName>
        <fullName evidence="3">Acylaminoacyl-peptidase</fullName>
    </alternativeName>
</protein>
<keyword evidence="2" id="KW-0007">Acetylation</keyword>
<dbReference type="EMBL" id="VKAC01000001">
    <property type="protein sequence ID" value="TXR58240.1"/>
    <property type="molecule type" value="Genomic_DNA"/>
</dbReference>
<dbReference type="InterPro" id="IPR011042">
    <property type="entry name" value="6-blade_b-propeller_TolB-like"/>
</dbReference>
<dbReference type="PANTHER" id="PTHR42776:SF27">
    <property type="entry name" value="DIPEPTIDYL PEPTIDASE FAMILY MEMBER 6"/>
    <property type="match status" value="1"/>
</dbReference>
<feature type="region of interest" description="Disordered" evidence="6">
    <location>
        <begin position="364"/>
        <end position="388"/>
    </location>
</feature>
<feature type="domain" description="Peptidase S9 prolyl oligopeptidase catalytic" evidence="7">
    <location>
        <begin position="393"/>
        <end position="607"/>
    </location>
</feature>
<accession>A0A5C8ZN62</accession>
<evidence type="ECO:0000256" key="2">
    <source>
        <dbReference type="ARBA" id="ARBA00022990"/>
    </source>
</evidence>
<evidence type="ECO:0000313" key="8">
    <source>
        <dbReference type="EMBL" id="TXR58240.1"/>
    </source>
</evidence>
<dbReference type="InterPro" id="IPR029058">
    <property type="entry name" value="AB_hydrolase_fold"/>
</dbReference>
<dbReference type="GO" id="GO:0006508">
    <property type="term" value="P:proteolysis"/>
    <property type="evidence" value="ECO:0007669"/>
    <property type="project" value="InterPro"/>
</dbReference>
<evidence type="ECO:0000256" key="1">
    <source>
        <dbReference type="ARBA" id="ARBA00022801"/>
    </source>
</evidence>
<dbReference type="SUPFAM" id="SSF53474">
    <property type="entry name" value="alpha/beta-Hydrolases"/>
    <property type="match status" value="1"/>
</dbReference>
<gene>
    <name evidence="8" type="ORF">FMM08_01380</name>
</gene>
<dbReference type="PRINTS" id="PR00862">
    <property type="entry name" value="PROLIGOPTASE"/>
</dbReference>
<dbReference type="Pfam" id="PF00326">
    <property type="entry name" value="Peptidase_S9"/>
    <property type="match status" value="1"/>
</dbReference>
<keyword evidence="1" id="KW-0378">Hydrolase</keyword>
<dbReference type="Gene3D" id="3.40.50.1820">
    <property type="entry name" value="alpha/beta hydrolase"/>
    <property type="match status" value="1"/>
</dbReference>
<dbReference type="Proteomes" id="UP000321234">
    <property type="component" value="Unassembled WGS sequence"/>
</dbReference>
<dbReference type="OrthoDB" id="128799at2"/>
<dbReference type="InterPro" id="IPR002470">
    <property type="entry name" value="Peptidase_S9A"/>
</dbReference>